<evidence type="ECO:0000256" key="1">
    <source>
        <dbReference type="SAM" id="MobiDB-lite"/>
    </source>
</evidence>
<protein>
    <submittedName>
        <fullName evidence="2">Uncharacterized protein</fullName>
    </submittedName>
</protein>
<dbReference type="EMBL" id="CAUYUJ010014860">
    <property type="protein sequence ID" value="CAK0846989.1"/>
    <property type="molecule type" value="Genomic_DNA"/>
</dbReference>
<feature type="non-terminal residue" evidence="2">
    <location>
        <position position="395"/>
    </location>
</feature>
<reference evidence="2" key="1">
    <citation type="submission" date="2023-10" db="EMBL/GenBank/DDBJ databases">
        <authorList>
            <person name="Chen Y."/>
            <person name="Shah S."/>
            <person name="Dougan E. K."/>
            <person name="Thang M."/>
            <person name="Chan C."/>
        </authorList>
    </citation>
    <scope>NUCLEOTIDE SEQUENCE [LARGE SCALE GENOMIC DNA]</scope>
</reference>
<proteinExistence type="predicted"/>
<accession>A0ABN9TM10</accession>
<name>A0ABN9TM10_9DINO</name>
<keyword evidence="3" id="KW-1185">Reference proteome</keyword>
<feature type="region of interest" description="Disordered" evidence="1">
    <location>
        <begin position="54"/>
        <end position="100"/>
    </location>
</feature>
<evidence type="ECO:0000313" key="2">
    <source>
        <dbReference type="EMBL" id="CAK0846989.1"/>
    </source>
</evidence>
<organism evidence="2 3">
    <name type="scientific">Prorocentrum cordatum</name>
    <dbReference type="NCBI Taxonomy" id="2364126"/>
    <lineage>
        <taxon>Eukaryota</taxon>
        <taxon>Sar</taxon>
        <taxon>Alveolata</taxon>
        <taxon>Dinophyceae</taxon>
        <taxon>Prorocentrales</taxon>
        <taxon>Prorocentraceae</taxon>
        <taxon>Prorocentrum</taxon>
    </lineage>
</organism>
<evidence type="ECO:0000313" key="3">
    <source>
        <dbReference type="Proteomes" id="UP001189429"/>
    </source>
</evidence>
<comment type="caution">
    <text evidence="2">The sequence shown here is derived from an EMBL/GenBank/DDBJ whole genome shotgun (WGS) entry which is preliminary data.</text>
</comment>
<sequence>MLGWGARGVQAGLLGGSGLAGHPCVLWLLEAMAPTVVPVRLVAGAVMAVAAGLGKRRPPRGGAPPDGLGASGPKAGADSPQDNYAAVSGNGAAEPQGHDQEDVDASLVHSAFMDALGHRDGDSLGRRLEDGWPVFVQFDLYLAYELRDPSATFFNAGALKAVAAFEVALRGLPEWDALCQLAHGEYRALCEPGTSFVGFAVPSRALSPGSAVPTALATDGRGGEALPAAAAVHLAGRHGLAEVLFPIGYGASATPDEGPTALRSAFRLLIQICTTADPESYRAEQNDELVERWKAFAGDVLMPFIREWSEDQDIIKIWFGGTDIETTEVTRALRGDLALAGTSLLVVLLCMAAHLRSALLAVGGLAAVGLSVPLSGARASPPPRAPCGGAREVAA</sequence>
<gene>
    <name evidence="2" type="ORF">PCOR1329_LOCUS40332</name>
</gene>
<dbReference type="Proteomes" id="UP001189429">
    <property type="component" value="Unassembled WGS sequence"/>
</dbReference>